<evidence type="ECO:0000256" key="2">
    <source>
        <dbReference type="SAM" id="Phobius"/>
    </source>
</evidence>
<dbReference type="PANTHER" id="PTHR15887:SF1">
    <property type="entry name" value="TRANSMEMBRANE PROTEIN 69"/>
    <property type="match status" value="1"/>
</dbReference>
<dbReference type="EMBL" id="AP025730">
    <property type="protein sequence ID" value="BDI03482.1"/>
    <property type="molecule type" value="Genomic_DNA"/>
</dbReference>
<keyword evidence="4" id="KW-1185">Reference proteome</keyword>
<dbReference type="Proteomes" id="UP001057498">
    <property type="component" value="Chromosome"/>
</dbReference>
<keyword evidence="2" id="KW-1133">Transmembrane helix</keyword>
<feature type="region of interest" description="Disordered" evidence="1">
    <location>
        <begin position="1"/>
        <end position="21"/>
    </location>
</feature>
<sequence>MSAHPPLPSLDTPRHPGRQPMAPPNPVALRLGYLGLLPFVLGALLSLIVREDAHPYVVLALAGYAAVVISFLGGIHWGLGMRGAVPSPTPFGWSVVPALLAWVAVVMPAYAGLVIDGLVLIACYLVDRRTYPAHGLSPWLTLRFRLTVVAVLSCFLGAART</sequence>
<dbReference type="InterPro" id="IPR021836">
    <property type="entry name" value="DUF3429"/>
</dbReference>
<accession>A0ABN6PGQ7</accession>
<evidence type="ECO:0008006" key="5">
    <source>
        <dbReference type="Google" id="ProtNLM"/>
    </source>
</evidence>
<dbReference type="RefSeq" id="WP_310742572.1">
    <property type="nucleotide sequence ID" value="NZ_AP025730.1"/>
</dbReference>
<keyword evidence="2" id="KW-0472">Membrane</keyword>
<feature type="transmembrane region" description="Helical" evidence="2">
    <location>
        <begin position="99"/>
        <end position="126"/>
    </location>
</feature>
<evidence type="ECO:0000313" key="4">
    <source>
        <dbReference type="Proteomes" id="UP001057498"/>
    </source>
</evidence>
<dbReference type="PANTHER" id="PTHR15887">
    <property type="entry name" value="TRANSMEMBRANE PROTEIN 69"/>
    <property type="match status" value="1"/>
</dbReference>
<protein>
    <recommendedName>
        <fullName evidence="5">DUF3429 domain-containing protein</fullName>
    </recommendedName>
</protein>
<organism evidence="3 4">
    <name type="scientific">Sphaerotilus microaerophilus</name>
    <dbReference type="NCBI Taxonomy" id="2914710"/>
    <lineage>
        <taxon>Bacteria</taxon>
        <taxon>Pseudomonadati</taxon>
        <taxon>Pseudomonadota</taxon>
        <taxon>Betaproteobacteria</taxon>
        <taxon>Burkholderiales</taxon>
        <taxon>Sphaerotilaceae</taxon>
        <taxon>Sphaerotilus</taxon>
    </lineage>
</organism>
<name>A0ABN6PGQ7_9BURK</name>
<feature type="transmembrane region" description="Helical" evidence="2">
    <location>
        <begin position="31"/>
        <end position="49"/>
    </location>
</feature>
<keyword evidence="2" id="KW-0812">Transmembrane</keyword>
<reference evidence="3" key="1">
    <citation type="submission" date="2022-04" db="EMBL/GenBank/DDBJ databases">
        <title>Whole genome sequence of Sphaerotilus sp. FB-5.</title>
        <authorList>
            <person name="Takeda M."/>
            <person name="Narihara S."/>
            <person name="Akimoto M."/>
            <person name="Akimoto R."/>
            <person name="Nishiyashiki S."/>
            <person name="Murakami T."/>
        </authorList>
    </citation>
    <scope>NUCLEOTIDE SEQUENCE</scope>
    <source>
        <strain evidence="3">FB-5</strain>
    </source>
</reference>
<evidence type="ECO:0000256" key="1">
    <source>
        <dbReference type="SAM" id="MobiDB-lite"/>
    </source>
</evidence>
<dbReference type="Pfam" id="PF11911">
    <property type="entry name" value="DUF3429"/>
    <property type="match status" value="1"/>
</dbReference>
<evidence type="ECO:0000313" key="3">
    <source>
        <dbReference type="EMBL" id="BDI03482.1"/>
    </source>
</evidence>
<feature type="transmembrane region" description="Helical" evidence="2">
    <location>
        <begin position="56"/>
        <end position="79"/>
    </location>
</feature>
<gene>
    <name evidence="3" type="ORF">CATMQ487_04520</name>
</gene>
<proteinExistence type="predicted"/>